<feature type="region of interest" description="Disordered" evidence="1">
    <location>
        <begin position="35"/>
        <end position="162"/>
    </location>
</feature>
<feature type="compositionally biased region" description="Basic and acidic residues" evidence="1">
    <location>
        <begin position="113"/>
        <end position="125"/>
    </location>
</feature>
<dbReference type="AlphaFoldDB" id="A0AAW0ME82"/>
<feature type="compositionally biased region" description="Low complexity" evidence="1">
    <location>
        <begin position="66"/>
        <end position="93"/>
    </location>
</feature>
<dbReference type="EMBL" id="JBBPFD010000664">
    <property type="protein sequence ID" value="KAK7877940.1"/>
    <property type="molecule type" value="Genomic_DNA"/>
</dbReference>
<dbReference type="Proteomes" id="UP001460270">
    <property type="component" value="Unassembled WGS sequence"/>
</dbReference>
<accession>A0AAW0ME82</accession>
<gene>
    <name evidence="2" type="ORF">WMY93_031416</name>
</gene>
<keyword evidence="3" id="KW-1185">Reference proteome</keyword>
<evidence type="ECO:0000256" key="1">
    <source>
        <dbReference type="SAM" id="MobiDB-lite"/>
    </source>
</evidence>
<protein>
    <submittedName>
        <fullName evidence="2">Uncharacterized protein</fullName>
    </submittedName>
</protein>
<reference evidence="3" key="1">
    <citation type="submission" date="2024-04" db="EMBL/GenBank/DDBJ databases">
        <title>Salinicola lusitanus LLJ914,a marine bacterium isolated from the Okinawa Trough.</title>
        <authorList>
            <person name="Li J."/>
        </authorList>
    </citation>
    <scope>NUCLEOTIDE SEQUENCE [LARGE SCALE GENOMIC DNA]</scope>
</reference>
<feature type="compositionally biased region" description="Polar residues" evidence="1">
    <location>
        <begin position="56"/>
        <end position="65"/>
    </location>
</feature>
<proteinExistence type="predicted"/>
<feature type="region of interest" description="Disordered" evidence="1">
    <location>
        <begin position="1"/>
        <end position="23"/>
    </location>
</feature>
<comment type="caution">
    <text evidence="2">The sequence shown here is derived from an EMBL/GenBank/DDBJ whole genome shotgun (WGS) entry which is preliminary data.</text>
</comment>
<organism evidence="2 3">
    <name type="scientific">Mugilogobius chulae</name>
    <name type="common">yellowstripe goby</name>
    <dbReference type="NCBI Taxonomy" id="88201"/>
    <lineage>
        <taxon>Eukaryota</taxon>
        <taxon>Metazoa</taxon>
        <taxon>Chordata</taxon>
        <taxon>Craniata</taxon>
        <taxon>Vertebrata</taxon>
        <taxon>Euteleostomi</taxon>
        <taxon>Actinopterygii</taxon>
        <taxon>Neopterygii</taxon>
        <taxon>Teleostei</taxon>
        <taxon>Neoteleostei</taxon>
        <taxon>Acanthomorphata</taxon>
        <taxon>Gobiaria</taxon>
        <taxon>Gobiiformes</taxon>
        <taxon>Gobioidei</taxon>
        <taxon>Gobiidae</taxon>
        <taxon>Gobionellinae</taxon>
        <taxon>Mugilogobius</taxon>
    </lineage>
</organism>
<sequence>MSSSAFGGVQSTASSSTSLFPSAKPAAAGFSFAQPTALPGAQQPTASTSSIAPTSGLQFTFSQPATPSSSSNKTTSSVNEPTTPSSFSFTSKTLQAQPRSLFGPSKFGQSFGEVKDKATDDKESSAEPTVETNVFARLGKAPKRKEEAPGLSTIVEGHRRRQ</sequence>
<evidence type="ECO:0000313" key="2">
    <source>
        <dbReference type="EMBL" id="KAK7877940.1"/>
    </source>
</evidence>
<evidence type="ECO:0000313" key="3">
    <source>
        <dbReference type="Proteomes" id="UP001460270"/>
    </source>
</evidence>
<name>A0AAW0ME82_9GOBI</name>
<feature type="compositionally biased region" description="Low complexity" evidence="1">
    <location>
        <begin position="44"/>
        <end position="55"/>
    </location>
</feature>